<keyword evidence="7 8" id="KW-0472">Membrane</keyword>
<evidence type="ECO:0000256" key="5">
    <source>
        <dbReference type="ARBA" id="ARBA00022692"/>
    </source>
</evidence>
<feature type="transmembrane region" description="Helical" evidence="8">
    <location>
        <begin position="350"/>
        <end position="368"/>
    </location>
</feature>
<evidence type="ECO:0000313" key="9">
    <source>
        <dbReference type="EMBL" id="KAK8853957.1"/>
    </source>
</evidence>
<accession>A0ABR2HWD2</accession>
<dbReference type="EMBL" id="JAPFFF010000021">
    <property type="protein sequence ID" value="KAK8853957.1"/>
    <property type="molecule type" value="Genomic_DNA"/>
</dbReference>
<dbReference type="Pfam" id="PF04143">
    <property type="entry name" value="Sulf_transp"/>
    <property type="match status" value="1"/>
</dbReference>
<feature type="transmembrane region" description="Helical" evidence="8">
    <location>
        <begin position="114"/>
        <end position="139"/>
    </location>
</feature>
<evidence type="ECO:0000256" key="8">
    <source>
        <dbReference type="SAM" id="Phobius"/>
    </source>
</evidence>
<organism evidence="9 10">
    <name type="scientific">Tritrichomonas musculus</name>
    <dbReference type="NCBI Taxonomy" id="1915356"/>
    <lineage>
        <taxon>Eukaryota</taxon>
        <taxon>Metamonada</taxon>
        <taxon>Parabasalia</taxon>
        <taxon>Tritrichomonadida</taxon>
        <taxon>Tritrichomonadidae</taxon>
        <taxon>Tritrichomonas</taxon>
    </lineage>
</organism>
<keyword evidence="2" id="KW-0813">Transport</keyword>
<evidence type="ECO:0000256" key="3">
    <source>
        <dbReference type="ARBA" id="ARBA00022475"/>
    </source>
</evidence>
<feature type="transmembrane region" description="Helical" evidence="8">
    <location>
        <begin position="151"/>
        <end position="172"/>
    </location>
</feature>
<evidence type="ECO:0000256" key="2">
    <source>
        <dbReference type="ARBA" id="ARBA00022448"/>
    </source>
</evidence>
<feature type="transmembrane region" description="Helical" evidence="8">
    <location>
        <begin position="318"/>
        <end position="338"/>
    </location>
</feature>
<evidence type="ECO:0000313" key="10">
    <source>
        <dbReference type="Proteomes" id="UP001470230"/>
    </source>
</evidence>
<feature type="transmembrane region" description="Helical" evidence="8">
    <location>
        <begin position="37"/>
        <end position="63"/>
    </location>
</feature>
<proteinExistence type="predicted"/>
<gene>
    <name evidence="9" type="ORF">M9Y10_016505</name>
</gene>
<feature type="transmembrane region" description="Helical" evidence="8">
    <location>
        <begin position="256"/>
        <end position="283"/>
    </location>
</feature>
<keyword evidence="10" id="KW-1185">Reference proteome</keyword>
<feature type="transmembrane region" description="Helical" evidence="8">
    <location>
        <begin position="75"/>
        <end position="94"/>
    </location>
</feature>
<keyword evidence="5 8" id="KW-0812">Transmembrane</keyword>
<evidence type="ECO:0000256" key="4">
    <source>
        <dbReference type="ARBA" id="ARBA00022519"/>
    </source>
</evidence>
<feature type="transmembrane region" description="Helical" evidence="8">
    <location>
        <begin position="388"/>
        <end position="407"/>
    </location>
</feature>
<dbReference type="PANTHER" id="PTHR30574:SF1">
    <property type="entry name" value="SULPHUR TRANSPORT DOMAIN-CONTAINING PROTEIN"/>
    <property type="match status" value="1"/>
</dbReference>
<evidence type="ECO:0000256" key="6">
    <source>
        <dbReference type="ARBA" id="ARBA00022989"/>
    </source>
</evidence>
<keyword evidence="3" id="KW-1003">Cell membrane</keyword>
<sequence>MESNPTPKWFIAIPVICLVAFSAAVFAASSNWRRGFLFMISGLFGFLLKYGPFGFTCTFRTMLNAGDFTQMRHMCLMLFFSTLFISLLQIKHWIKHPFFFPSKDTFSLAHEKIGWSLVLGSYMFGMGMQLGSGCATGTLVGIGEGSLKSCLVFVFFIMGATIGALNPVFNWWSKLPAFKSPTTIHWLWVLLILLVLTILTIVADRIVQIIKERKNASGNDQKSFESNLKQTRLLMTIGVSDENDQKTVSKKFLHDLLIDALIGLCIAAFFVCDGQVIGVMGVFPLIGGTILKACGCKVSTWDYYKTHPLPTNFLDTDMFVSDAFIALGAFLASSILRNFGHGQKKEWMEYVKGVVGGLLMGLGGRMSYGCNIGSMLSGITSASMHGFVWMVCAICGSGTVFLVTYLINKLKETTQKGQVYDEI</sequence>
<feature type="transmembrane region" description="Helical" evidence="8">
    <location>
        <begin position="184"/>
        <end position="203"/>
    </location>
</feature>
<comment type="subcellular location">
    <subcellularLocation>
        <location evidence="1">Cell inner membrane</location>
        <topology evidence="1">Multi-pass membrane protein</topology>
    </subcellularLocation>
</comment>
<evidence type="ECO:0008006" key="11">
    <source>
        <dbReference type="Google" id="ProtNLM"/>
    </source>
</evidence>
<evidence type="ECO:0000256" key="1">
    <source>
        <dbReference type="ARBA" id="ARBA00004429"/>
    </source>
</evidence>
<comment type="caution">
    <text evidence="9">The sequence shown here is derived from an EMBL/GenBank/DDBJ whole genome shotgun (WGS) entry which is preliminary data.</text>
</comment>
<dbReference type="Proteomes" id="UP001470230">
    <property type="component" value="Unassembled WGS sequence"/>
</dbReference>
<name>A0ABR2HWD2_9EUKA</name>
<keyword evidence="4" id="KW-0997">Cell inner membrane</keyword>
<protein>
    <recommendedName>
        <fullName evidence="11">YeeE/YedE family protein</fullName>
    </recommendedName>
</protein>
<keyword evidence="6 8" id="KW-1133">Transmembrane helix</keyword>
<dbReference type="PANTHER" id="PTHR30574">
    <property type="entry name" value="INNER MEMBRANE PROTEIN YEDE"/>
    <property type="match status" value="1"/>
</dbReference>
<reference evidence="9 10" key="1">
    <citation type="submission" date="2024-04" db="EMBL/GenBank/DDBJ databases">
        <title>Tritrichomonas musculus Genome.</title>
        <authorList>
            <person name="Alves-Ferreira E."/>
            <person name="Grigg M."/>
            <person name="Lorenzi H."/>
            <person name="Galac M."/>
        </authorList>
    </citation>
    <scope>NUCLEOTIDE SEQUENCE [LARGE SCALE GENOMIC DNA]</scope>
    <source>
        <strain evidence="9 10">EAF2021</strain>
    </source>
</reference>
<dbReference type="InterPro" id="IPR007272">
    <property type="entry name" value="Sulf_transp_TsuA/YedE"/>
</dbReference>
<evidence type="ECO:0000256" key="7">
    <source>
        <dbReference type="ARBA" id="ARBA00023136"/>
    </source>
</evidence>